<evidence type="ECO:0000313" key="5">
    <source>
        <dbReference type="EMBL" id="MBW0467072.1"/>
    </source>
</evidence>
<protein>
    <recommendedName>
        <fullName evidence="4">Helicase C-terminal domain-containing protein</fullName>
    </recommendedName>
</protein>
<dbReference type="PANTHER" id="PTHR45626">
    <property type="entry name" value="TRANSCRIPTION TERMINATION FACTOR 2-RELATED"/>
    <property type="match status" value="1"/>
</dbReference>
<dbReference type="InterPro" id="IPR027417">
    <property type="entry name" value="P-loop_NTPase"/>
</dbReference>
<proteinExistence type="predicted"/>
<dbReference type="Pfam" id="PF00271">
    <property type="entry name" value="Helicase_C"/>
    <property type="match status" value="1"/>
</dbReference>
<gene>
    <name evidence="5" type="ORF">O181_006787</name>
</gene>
<evidence type="ECO:0000259" key="4">
    <source>
        <dbReference type="PROSITE" id="PS51194"/>
    </source>
</evidence>
<dbReference type="SUPFAM" id="SSF52540">
    <property type="entry name" value="P-loop containing nucleoside triphosphate hydrolases"/>
    <property type="match status" value="1"/>
</dbReference>
<keyword evidence="2" id="KW-0378">Hydrolase</keyword>
<evidence type="ECO:0000256" key="1">
    <source>
        <dbReference type="ARBA" id="ARBA00022741"/>
    </source>
</evidence>
<dbReference type="PROSITE" id="PS51194">
    <property type="entry name" value="HELICASE_CTER"/>
    <property type="match status" value="1"/>
</dbReference>
<dbReference type="InterPro" id="IPR050628">
    <property type="entry name" value="SNF2_RAD54_helicase_TF"/>
</dbReference>
<evidence type="ECO:0000256" key="3">
    <source>
        <dbReference type="ARBA" id="ARBA00022840"/>
    </source>
</evidence>
<dbReference type="InterPro" id="IPR001650">
    <property type="entry name" value="Helicase_C-like"/>
</dbReference>
<dbReference type="InterPro" id="IPR049730">
    <property type="entry name" value="SNF2/RAD54-like_C"/>
</dbReference>
<dbReference type="OrthoDB" id="3270319at2759"/>
<keyword evidence="3" id="KW-0067">ATP-binding</keyword>
<accession>A0A9Q3BLG3</accession>
<organism evidence="5 6">
    <name type="scientific">Austropuccinia psidii MF-1</name>
    <dbReference type="NCBI Taxonomy" id="1389203"/>
    <lineage>
        <taxon>Eukaryota</taxon>
        <taxon>Fungi</taxon>
        <taxon>Dikarya</taxon>
        <taxon>Basidiomycota</taxon>
        <taxon>Pucciniomycotina</taxon>
        <taxon>Pucciniomycetes</taxon>
        <taxon>Pucciniales</taxon>
        <taxon>Sphaerophragmiaceae</taxon>
        <taxon>Austropuccinia</taxon>
    </lineage>
</organism>
<dbReference type="GO" id="GO:0005634">
    <property type="term" value="C:nucleus"/>
    <property type="evidence" value="ECO:0007669"/>
    <property type="project" value="TreeGrafter"/>
</dbReference>
<dbReference type="GO" id="GO:0008094">
    <property type="term" value="F:ATP-dependent activity, acting on DNA"/>
    <property type="evidence" value="ECO:0007669"/>
    <property type="project" value="TreeGrafter"/>
</dbReference>
<name>A0A9Q3BLG3_9BASI</name>
<sequence length="170" mass="19376">MMRSKIAHLLKSLLKNKHSNCGPCKLVVHSQWTQFLDLISRVLARQSILSEPIDGPITERGQEKALEEFFNNPECEIPIASIAESGTGLNITCTNIVYLMEPNWNQEIEAQAVDHLHCIGKQQLVKVIHYITPHAVEVNMRKVPFKLICVPDRITIMKSLFMEIPYSNQQ</sequence>
<dbReference type="EMBL" id="AVOT02001478">
    <property type="protein sequence ID" value="MBW0467072.1"/>
    <property type="molecule type" value="Genomic_DNA"/>
</dbReference>
<dbReference type="GO" id="GO:0005524">
    <property type="term" value="F:ATP binding"/>
    <property type="evidence" value="ECO:0007669"/>
    <property type="project" value="UniProtKB-KW"/>
</dbReference>
<evidence type="ECO:0000313" key="6">
    <source>
        <dbReference type="Proteomes" id="UP000765509"/>
    </source>
</evidence>
<dbReference type="GO" id="GO:0016787">
    <property type="term" value="F:hydrolase activity"/>
    <property type="evidence" value="ECO:0007669"/>
    <property type="project" value="UniProtKB-KW"/>
</dbReference>
<keyword evidence="1" id="KW-0547">Nucleotide-binding</keyword>
<dbReference type="AlphaFoldDB" id="A0A9Q3BLG3"/>
<dbReference type="Proteomes" id="UP000765509">
    <property type="component" value="Unassembled WGS sequence"/>
</dbReference>
<feature type="domain" description="Helicase C-terminal" evidence="4">
    <location>
        <begin position="13"/>
        <end position="170"/>
    </location>
</feature>
<dbReference type="PANTHER" id="PTHR45626:SF22">
    <property type="entry name" value="DNA REPAIR PROTEIN RAD5"/>
    <property type="match status" value="1"/>
</dbReference>
<reference evidence="5" key="1">
    <citation type="submission" date="2021-03" db="EMBL/GenBank/DDBJ databases">
        <title>Draft genome sequence of rust myrtle Austropuccinia psidii MF-1, a brazilian biotype.</title>
        <authorList>
            <person name="Quecine M.C."/>
            <person name="Pachon D.M.R."/>
            <person name="Bonatelli M.L."/>
            <person name="Correr F.H."/>
            <person name="Franceschini L.M."/>
            <person name="Leite T.F."/>
            <person name="Margarido G.R.A."/>
            <person name="Almeida C.A."/>
            <person name="Ferrarezi J.A."/>
            <person name="Labate C.A."/>
        </authorList>
    </citation>
    <scope>NUCLEOTIDE SEQUENCE</scope>
    <source>
        <strain evidence="5">MF-1</strain>
    </source>
</reference>
<keyword evidence="6" id="KW-1185">Reference proteome</keyword>
<evidence type="ECO:0000256" key="2">
    <source>
        <dbReference type="ARBA" id="ARBA00022801"/>
    </source>
</evidence>
<dbReference type="Gene3D" id="3.40.50.300">
    <property type="entry name" value="P-loop containing nucleotide triphosphate hydrolases"/>
    <property type="match status" value="1"/>
</dbReference>
<comment type="caution">
    <text evidence="5">The sequence shown here is derived from an EMBL/GenBank/DDBJ whole genome shotgun (WGS) entry which is preliminary data.</text>
</comment>
<dbReference type="CDD" id="cd18793">
    <property type="entry name" value="SF2_C_SNF"/>
    <property type="match status" value="1"/>
</dbReference>
<dbReference type="GO" id="GO:0006281">
    <property type="term" value="P:DNA repair"/>
    <property type="evidence" value="ECO:0007669"/>
    <property type="project" value="TreeGrafter"/>
</dbReference>